<reference evidence="1 2" key="1">
    <citation type="journal article" date="2018" name="Sci. Rep.">
        <title>Genomic signatures of local adaptation to the degree of environmental predictability in rotifers.</title>
        <authorList>
            <person name="Franch-Gras L."/>
            <person name="Hahn C."/>
            <person name="Garcia-Roger E.M."/>
            <person name="Carmona M.J."/>
            <person name="Serra M."/>
            <person name="Gomez A."/>
        </authorList>
    </citation>
    <scope>NUCLEOTIDE SEQUENCE [LARGE SCALE GENOMIC DNA]</scope>
    <source>
        <strain evidence="1">HYR1</strain>
    </source>
</reference>
<dbReference type="Proteomes" id="UP000276133">
    <property type="component" value="Unassembled WGS sequence"/>
</dbReference>
<dbReference type="EMBL" id="REGN01005290">
    <property type="protein sequence ID" value="RNA13936.1"/>
    <property type="molecule type" value="Genomic_DNA"/>
</dbReference>
<gene>
    <name evidence="1" type="ORF">BpHYR1_053466</name>
</gene>
<comment type="caution">
    <text evidence="1">The sequence shown here is derived from an EMBL/GenBank/DDBJ whole genome shotgun (WGS) entry which is preliminary data.</text>
</comment>
<name>A0A3M7QRC0_BRAPC</name>
<sequence>MGSFIRSSVYQGYRTVEVQSVSDDRLDFSNLLQKNSPGKKVLVKKKFKNLTKNAHFDRAHSSHFTNNFKYKNNLKPFYNLERGLTKMLSYCVDKLKKELFNWTIKSSIVPKTIGIGPNL</sequence>
<evidence type="ECO:0000313" key="1">
    <source>
        <dbReference type="EMBL" id="RNA13936.1"/>
    </source>
</evidence>
<proteinExistence type="predicted"/>
<keyword evidence="2" id="KW-1185">Reference proteome</keyword>
<dbReference type="AlphaFoldDB" id="A0A3M7QRC0"/>
<organism evidence="1 2">
    <name type="scientific">Brachionus plicatilis</name>
    <name type="common">Marine rotifer</name>
    <name type="synonym">Brachionus muelleri</name>
    <dbReference type="NCBI Taxonomy" id="10195"/>
    <lineage>
        <taxon>Eukaryota</taxon>
        <taxon>Metazoa</taxon>
        <taxon>Spiralia</taxon>
        <taxon>Gnathifera</taxon>
        <taxon>Rotifera</taxon>
        <taxon>Eurotatoria</taxon>
        <taxon>Monogononta</taxon>
        <taxon>Pseudotrocha</taxon>
        <taxon>Ploima</taxon>
        <taxon>Brachionidae</taxon>
        <taxon>Brachionus</taxon>
    </lineage>
</organism>
<protein>
    <submittedName>
        <fullName evidence="1">Uncharacterized protein</fullName>
    </submittedName>
</protein>
<evidence type="ECO:0000313" key="2">
    <source>
        <dbReference type="Proteomes" id="UP000276133"/>
    </source>
</evidence>
<accession>A0A3M7QRC0</accession>